<evidence type="ECO:0000313" key="3">
    <source>
        <dbReference type="Proteomes" id="UP001157418"/>
    </source>
</evidence>
<organism evidence="2 3">
    <name type="scientific">Lactuca virosa</name>
    <dbReference type="NCBI Taxonomy" id="75947"/>
    <lineage>
        <taxon>Eukaryota</taxon>
        <taxon>Viridiplantae</taxon>
        <taxon>Streptophyta</taxon>
        <taxon>Embryophyta</taxon>
        <taxon>Tracheophyta</taxon>
        <taxon>Spermatophyta</taxon>
        <taxon>Magnoliopsida</taxon>
        <taxon>eudicotyledons</taxon>
        <taxon>Gunneridae</taxon>
        <taxon>Pentapetalae</taxon>
        <taxon>asterids</taxon>
        <taxon>campanulids</taxon>
        <taxon>Asterales</taxon>
        <taxon>Asteraceae</taxon>
        <taxon>Cichorioideae</taxon>
        <taxon>Cichorieae</taxon>
        <taxon>Lactucinae</taxon>
        <taxon>Lactuca</taxon>
    </lineage>
</organism>
<keyword evidence="3" id="KW-1185">Reference proteome</keyword>
<gene>
    <name evidence="2" type="ORF">LVIROSA_LOCUS22422</name>
</gene>
<dbReference type="Proteomes" id="UP001157418">
    <property type="component" value="Unassembled WGS sequence"/>
</dbReference>
<dbReference type="EMBL" id="CAKMRJ010004445">
    <property type="protein sequence ID" value="CAH1436027.1"/>
    <property type="molecule type" value="Genomic_DNA"/>
</dbReference>
<comment type="caution">
    <text evidence="2">The sequence shown here is derived from an EMBL/GenBank/DDBJ whole genome shotgun (WGS) entry which is preliminary data.</text>
</comment>
<feature type="compositionally biased region" description="Basic and acidic residues" evidence="1">
    <location>
        <begin position="1"/>
        <end position="11"/>
    </location>
</feature>
<protein>
    <submittedName>
        <fullName evidence="2">Uncharacterized protein</fullName>
    </submittedName>
</protein>
<feature type="compositionally biased region" description="Basic residues" evidence="1">
    <location>
        <begin position="110"/>
        <end position="127"/>
    </location>
</feature>
<accession>A0AAU9NAN4</accession>
<feature type="region of interest" description="Disordered" evidence="1">
    <location>
        <begin position="100"/>
        <end position="127"/>
    </location>
</feature>
<evidence type="ECO:0000256" key="1">
    <source>
        <dbReference type="SAM" id="MobiDB-lite"/>
    </source>
</evidence>
<proteinExistence type="predicted"/>
<sequence>MDAKATPEKPVQETQPKKSPKKQTKPEEHVSTVLIKPVELVDDEQAKVTIPSKSGVFRRIKKKFRGSRRSPTPTVVRKHHINHQGVLVREVPAPVSPFSKKRRAEDMAKHISKKKKLKKRNIRSQDG</sequence>
<reference evidence="2 3" key="1">
    <citation type="submission" date="2022-01" db="EMBL/GenBank/DDBJ databases">
        <authorList>
            <person name="Xiong W."/>
            <person name="Schranz E."/>
        </authorList>
    </citation>
    <scope>NUCLEOTIDE SEQUENCE [LARGE SCALE GENOMIC DNA]</scope>
</reference>
<feature type="region of interest" description="Disordered" evidence="1">
    <location>
        <begin position="1"/>
        <end position="30"/>
    </location>
</feature>
<dbReference type="AlphaFoldDB" id="A0AAU9NAN4"/>
<evidence type="ECO:0000313" key="2">
    <source>
        <dbReference type="EMBL" id="CAH1436027.1"/>
    </source>
</evidence>
<name>A0AAU9NAN4_9ASTR</name>